<accession>A0A3A5L976</accession>
<dbReference type="Proteomes" id="UP000272706">
    <property type="component" value="Unassembled WGS sequence"/>
</dbReference>
<proteinExistence type="predicted"/>
<comment type="caution">
    <text evidence="1">The sequence shown here is derived from an EMBL/GenBank/DDBJ whole genome shotgun (WGS) entry which is preliminary data.</text>
</comment>
<keyword evidence="2" id="KW-1185">Reference proteome</keyword>
<evidence type="ECO:0000313" key="1">
    <source>
        <dbReference type="EMBL" id="RJT42064.1"/>
    </source>
</evidence>
<protein>
    <submittedName>
        <fullName evidence="1">Uncharacterized protein</fullName>
    </submittedName>
</protein>
<reference evidence="1 2" key="1">
    <citation type="submission" date="2018-09" db="EMBL/GenBank/DDBJ databases">
        <title>Mesorhizobium carmichaelinearum sp. nov. isolated from Carmichaelinea spp. root nodules in New Zealand.</title>
        <authorList>
            <person name="De Meyer S.E."/>
        </authorList>
    </citation>
    <scope>NUCLEOTIDE SEQUENCE [LARGE SCALE GENOMIC DNA]</scope>
    <source>
        <strain evidence="1 2">ICMP19557</strain>
    </source>
</reference>
<sequence>MTLKFMPTFDFKACRINAVDVTAEADGLATISIKYSTVRDPDIEWVAEFVDGPGFTSWRFQRLLNAVGVVGHITDGAQLVGRHFAVKSNGAIPDDFATLEYASACLQCDRQRFLDGALLEPRVRQIRATGEDPSPKGFQRIATFDLELGPAVTMHDLRLVKTPSGGLHAYPPDSKHGTKCADFAPTFRDQIADLAAKALESQLAHNSSSQPAS</sequence>
<dbReference type="EMBL" id="QZWZ01000002">
    <property type="protein sequence ID" value="RJT42064.1"/>
    <property type="molecule type" value="Genomic_DNA"/>
</dbReference>
<gene>
    <name evidence="1" type="ORF">D3227_05180</name>
</gene>
<evidence type="ECO:0000313" key="2">
    <source>
        <dbReference type="Proteomes" id="UP000272706"/>
    </source>
</evidence>
<dbReference type="OrthoDB" id="9810711at2"/>
<dbReference type="RefSeq" id="WP_120013019.1">
    <property type="nucleotide sequence ID" value="NZ_QZWZ01000002.1"/>
</dbReference>
<dbReference type="AlphaFoldDB" id="A0A3A5L976"/>
<organism evidence="1 2">
    <name type="scientific">Mesorhizobium waimense</name>
    <dbReference type="NCBI Taxonomy" id="1300307"/>
    <lineage>
        <taxon>Bacteria</taxon>
        <taxon>Pseudomonadati</taxon>
        <taxon>Pseudomonadota</taxon>
        <taxon>Alphaproteobacteria</taxon>
        <taxon>Hyphomicrobiales</taxon>
        <taxon>Phyllobacteriaceae</taxon>
        <taxon>Mesorhizobium</taxon>
    </lineage>
</organism>
<name>A0A3A5L976_9HYPH</name>